<organism evidence="1 2">
    <name type="scientific">Rothia nasimurium</name>
    <dbReference type="NCBI Taxonomy" id="85336"/>
    <lineage>
        <taxon>Bacteria</taxon>
        <taxon>Bacillati</taxon>
        <taxon>Actinomycetota</taxon>
        <taxon>Actinomycetes</taxon>
        <taxon>Micrococcales</taxon>
        <taxon>Micrococcaceae</taxon>
        <taxon>Rothia</taxon>
    </lineage>
</organism>
<reference evidence="1 2" key="1">
    <citation type="submission" date="2016-05" db="EMBL/GenBank/DDBJ databases">
        <title>Draft genome sequence of a porcine commensal Rothia nasimurium.</title>
        <authorList>
            <person name="Gaiser R.A."/>
            <person name="Van Baarlen P."/>
            <person name="Wells J.M."/>
        </authorList>
    </citation>
    <scope>NUCLEOTIDE SEQUENCE [LARGE SCALE GENOMIC DNA]</scope>
    <source>
        <strain evidence="1 2">PT-32</strain>
    </source>
</reference>
<dbReference type="RefSeq" id="WP_083091379.1">
    <property type="nucleotide sequence ID" value="NZ_LXWF01000011.1"/>
</dbReference>
<proteinExistence type="predicted"/>
<keyword evidence="2" id="KW-1185">Reference proteome</keyword>
<dbReference type="Pfam" id="PF03883">
    <property type="entry name" value="H2O2_YaaD"/>
    <property type="match status" value="1"/>
</dbReference>
<dbReference type="PANTHER" id="PTHR30283:SF4">
    <property type="entry name" value="PEROXIDE STRESS RESISTANCE PROTEIN YAAA"/>
    <property type="match status" value="1"/>
</dbReference>
<protein>
    <recommendedName>
        <fullName evidence="3">Peroxide stress protein YaaA</fullName>
    </recommendedName>
</protein>
<gene>
    <name evidence="1" type="ORF">A7979_01300</name>
</gene>
<dbReference type="GO" id="GO:0005829">
    <property type="term" value="C:cytosol"/>
    <property type="evidence" value="ECO:0007669"/>
    <property type="project" value="TreeGrafter"/>
</dbReference>
<dbReference type="AlphaFoldDB" id="A0A1Y1RRD4"/>
<dbReference type="Proteomes" id="UP000192359">
    <property type="component" value="Unassembled WGS sequence"/>
</dbReference>
<accession>A0A1Y1RRD4</accession>
<dbReference type="InterPro" id="IPR005583">
    <property type="entry name" value="YaaA"/>
</dbReference>
<dbReference type="GO" id="GO:0033194">
    <property type="term" value="P:response to hydroperoxide"/>
    <property type="evidence" value="ECO:0007669"/>
    <property type="project" value="TreeGrafter"/>
</dbReference>
<sequence>MLILFPPSEGKSAALGGAPVELGELSFPALTGAREAVVDELVRVSRGEGAAEQLKVGKSLLAEVQRNTRLWGEPAQAAAKVYSGVLYEAFDYEGLDVASRVRAESSTVIISAVWGAVRLRDCIPAYRLSMGTKLGEIGDLAKFWKGELGEALDEYAGEQLVIDGRSSAYLRAWSPSPARHLLVRVERVTAGGTRQVVSHMAKHYRGLLGRYLVEHNLTGVEEPGELAVALGQDFEVELSSPTEKKPGTLTLVVRA</sequence>
<evidence type="ECO:0000313" key="2">
    <source>
        <dbReference type="Proteomes" id="UP000192359"/>
    </source>
</evidence>
<dbReference type="PANTHER" id="PTHR30283">
    <property type="entry name" value="PEROXIDE STRESS RESPONSE PROTEIN YAAA"/>
    <property type="match status" value="1"/>
</dbReference>
<name>A0A1Y1RRD4_9MICC</name>
<dbReference type="OrthoDB" id="3210767at2"/>
<evidence type="ECO:0008006" key="3">
    <source>
        <dbReference type="Google" id="ProtNLM"/>
    </source>
</evidence>
<evidence type="ECO:0000313" key="1">
    <source>
        <dbReference type="EMBL" id="ORC22293.1"/>
    </source>
</evidence>
<dbReference type="EMBL" id="LXWF01000011">
    <property type="protein sequence ID" value="ORC22293.1"/>
    <property type="molecule type" value="Genomic_DNA"/>
</dbReference>
<comment type="caution">
    <text evidence="1">The sequence shown here is derived from an EMBL/GenBank/DDBJ whole genome shotgun (WGS) entry which is preliminary data.</text>
</comment>